<organism evidence="2 3">
    <name type="scientific">Lithospermum erythrorhizon</name>
    <name type="common">Purple gromwell</name>
    <name type="synonym">Lithospermum officinale var. erythrorhizon</name>
    <dbReference type="NCBI Taxonomy" id="34254"/>
    <lineage>
        <taxon>Eukaryota</taxon>
        <taxon>Viridiplantae</taxon>
        <taxon>Streptophyta</taxon>
        <taxon>Embryophyta</taxon>
        <taxon>Tracheophyta</taxon>
        <taxon>Spermatophyta</taxon>
        <taxon>Magnoliopsida</taxon>
        <taxon>eudicotyledons</taxon>
        <taxon>Gunneridae</taxon>
        <taxon>Pentapetalae</taxon>
        <taxon>asterids</taxon>
        <taxon>lamiids</taxon>
        <taxon>Boraginales</taxon>
        <taxon>Boraginaceae</taxon>
        <taxon>Boraginoideae</taxon>
        <taxon>Lithospermeae</taxon>
        <taxon>Lithospermum</taxon>
    </lineage>
</organism>
<evidence type="ECO:0000313" key="3">
    <source>
        <dbReference type="Proteomes" id="UP001454036"/>
    </source>
</evidence>
<evidence type="ECO:0000259" key="1">
    <source>
        <dbReference type="PROSITE" id="PS50878"/>
    </source>
</evidence>
<comment type="caution">
    <text evidence="2">The sequence shown here is derived from an EMBL/GenBank/DDBJ whole genome shotgun (WGS) entry which is preliminary data.</text>
</comment>
<protein>
    <recommendedName>
        <fullName evidence="1">Reverse transcriptase domain-containing protein</fullName>
    </recommendedName>
</protein>
<gene>
    <name evidence="2" type="ORF">LIER_04353</name>
</gene>
<evidence type="ECO:0000313" key="2">
    <source>
        <dbReference type="EMBL" id="GAA0143743.1"/>
    </source>
</evidence>
<dbReference type="SUPFAM" id="SSF56672">
    <property type="entry name" value="DNA/RNA polymerases"/>
    <property type="match status" value="1"/>
</dbReference>
<dbReference type="EMBL" id="BAABME010000554">
    <property type="protein sequence ID" value="GAA0143743.1"/>
    <property type="molecule type" value="Genomic_DNA"/>
</dbReference>
<dbReference type="InterPro" id="IPR043128">
    <property type="entry name" value="Rev_trsase/Diguanyl_cyclase"/>
</dbReference>
<dbReference type="Gene3D" id="3.30.70.270">
    <property type="match status" value="2"/>
</dbReference>
<dbReference type="Pfam" id="PF00078">
    <property type="entry name" value="RVT_1"/>
    <property type="match status" value="1"/>
</dbReference>
<dbReference type="FunFam" id="3.30.70.270:FF:000003">
    <property type="entry name" value="Transposon Ty3-G Gag-Pol polyprotein"/>
    <property type="match status" value="1"/>
</dbReference>
<proteinExistence type="predicted"/>
<feature type="domain" description="Reverse transcriptase" evidence="1">
    <location>
        <begin position="1"/>
        <end position="82"/>
    </location>
</feature>
<dbReference type="InterPro" id="IPR043502">
    <property type="entry name" value="DNA/RNA_pol_sf"/>
</dbReference>
<dbReference type="PROSITE" id="PS50878">
    <property type="entry name" value="RT_POL"/>
    <property type="match status" value="1"/>
</dbReference>
<keyword evidence="3" id="KW-1185">Reference proteome</keyword>
<dbReference type="InterPro" id="IPR000477">
    <property type="entry name" value="RT_dom"/>
</dbReference>
<dbReference type="PANTHER" id="PTHR37984:SF5">
    <property type="entry name" value="PROTEIN NYNRIN-LIKE"/>
    <property type="match status" value="1"/>
</dbReference>
<dbReference type="InterPro" id="IPR050951">
    <property type="entry name" value="Retrovirus_Pol_polyprotein"/>
</dbReference>
<dbReference type="AlphaFoldDB" id="A0AAV3NXS8"/>
<dbReference type="CDD" id="cd01647">
    <property type="entry name" value="RT_LTR"/>
    <property type="match status" value="1"/>
</dbReference>
<reference evidence="2 3" key="1">
    <citation type="submission" date="2024-01" db="EMBL/GenBank/DDBJ databases">
        <title>The complete chloroplast genome sequence of Lithospermum erythrorhizon: insights into the phylogenetic relationship among Boraginaceae species and the maternal lineages of purple gromwells.</title>
        <authorList>
            <person name="Okada T."/>
            <person name="Watanabe K."/>
        </authorList>
    </citation>
    <scope>NUCLEOTIDE SEQUENCE [LARGE SCALE GENOMIC DNA]</scope>
</reference>
<name>A0AAV3NXS8_LITER</name>
<sequence length="191" mass="22096">MPFGLSNAPSTFMRVMNQVFKPFIGKFLVVYFDDVLIYNPDEETHLQHLRDVLKVLSKEKFYGGPNKCSFMTDSLIFLGYLVFKDGLSVDESKVEVVQDWKTPPTLIEVRSFHGWVSFYRRFIHNFSTIMSPITNCMKGTKFTWTPKASTAFEEIKVRLNYIVMLPVLVLPDFSQPFELHCDASVLALELF</sequence>
<dbReference type="PANTHER" id="PTHR37984">
    <property type="entry name" value="PROTEIN CBG26694"/>
    <property type="match status" value="1"/>
</dbReference>
<accession>A0AAV3NXS8</accession>
<dbReference type="Proteomes" id="UP001454036">
    <property type="component" value="Unassembled WGS sequence"/>
</dbReference>
<dbReference type="FunFam" id="3.30.70.270:FF:000020">
    <property type="entry name" value="Transposon Tf2-6 polyprotein-like Protein"/>
    <property type="match status" value="1"/>
</dbReference>